<organism evidence="2 3">
    <name type="scientific">Heterodera schachtii</name>
    <name type="common">Sugarbeet cyst nematode worm</name>
    <name type="synonym">Tylenchus schachtii</name>
    <dbReference type="NCBI Taxonomy" id="97005"/>
    <lineage>
        <taxon>Eukaryota</taxon>
        <taxon>Metazoa</taxon>
        <taxon>Ecdysozoa</taxon>
        <taxon>Nematoda</taxon>
        <taxon>Chromadorea</taxon>
        <taxon>Rhabditida</taxon>
        <taxon>Tylenchina</taxon>
        <taxon>Tylenchomorpha</taxon>
        <taxon>Tylenchoidea</taxon>
        <taxon>Heteroderidae</taxon>
        <taxon>Heteroderinae</taxon>
        <taxon>Heterodera</taxon>
    </lineage>
</organism>
<dbReference type="EMBL" id="JBICCN010000143">
    <property type="protein sequence ID" value="KAL3089940.1"/>
    <property type="molecule type" value="Genomic_DNA"/>
</dbReference>
<feature type="compositionally biased region" description="Basic residues" evidence="1">
    <location>
        <begin position="165"/>
        <end position="179"/>
    </location>
</feature>
<comment type="caution">
    <text evidence="2">The sequence shown here is derived from an EMBL/GenBank/DDBJ whole genome shotgun (WGS) entry which is preliminary data.</text>
</comment>
<keyword evidence="3" id="KW-1185">Reference proteome</keyword>
<dbReference type="AlphaFoldDB" id="A0ABD2JH37"/>
<gene>
    <name evidence="2" type="ORF">niasHS_006392</name>
</gene>
<evidence type="ECO:0000256" key="1">
    <source>
        <dbReference type="SAM" id="MobiDB-lite"/>
    </source>
</evidence>
<evidence type="ECO:0000313" key="3">
    <source>
        <dbReference type="Proteomes" id="UP001620645"/>
    </source>
</evidence>
<accession>A0ABD2JH37</accession>
<protein>
    <submittedName>
        <fullName evidence="2">Uncharacterized protein</fullName>
    </submittedName>
</protein>
<evidence type="ECO:0000313" key="2">
    <source>
        <dbReference type="EMBL" id="KAL3089940.1"/>
    </source>
</evidence>
<name>A0ABD2JH37_HETSC</name>
<feature type="region of interest" description="Disordered" evidence="1">
    <location>
        <begin position="81"/>
        <end position="248"/>
    </location>
</feature>
<sequence>MLSNSNCIIINPFLLHNHLHGCCCCSKSVVVLLQNVAVANAVQLRQVLRCCCCWRKCRCSAGLPYMVRSARRYSVLKRAHVRSSPMTGGGGGLSGGHPHASHHLLHQRPASTPYGTLMPQASCSGTSALPPQSLTPQPHHLLSVCGGQNQHQQHMHNTHQQQMQQHHHHQQQHHHHHQQQLHDGWLNDYHHPQQHHHPATFHLKSEPPQSPPLEKRPRLDVPLSGGGNGATAAQQADAWRVATGTPIG</sequence>
<reference evidence="2 3" key="1">
    <citation type="submission" date="2024-10" db="EMBL/GenBank/DDBJ databases">
        <authorList>
            <person name="Kim D."/>
        </authorList>
    </citation>
    <scope>NUCLEOTIDE SEQUENCE [LARGE SCALE GENOMIC DNA]</scope>
    <source>
        <strain evidence="2">Taebaek</strain>
    </source>
</reference>
<proteinExistence type="predicted"/>
<feature type="compositionally biased region" description="Polar residues" evidence="1">
    <location>
        <begin position="109"/>
        <end position="136"/>
    </location>
</feature>
<dbReference type="Proteomes" id="UP001620645">
    <property type="component" value="Unassembled WGS sequence"/>
</dbReference>